<name>A0A9P6TD45_9BASI</name>
<sequence length="52" mass="6443">MYHFPHLDQQVKGFFSSPFLFIILNHNPHLLSLWFSSTRNPGFFFFFFFFFF</sequence>
<keyword evidence="2" id="KW-1185">Reference proteome</keyword>
<organism evidence="1 2">
    <name type="scientific">Cronartium quercuum f. sp. fusiforme G11</name>
    <dbReference type="NCBI Taxonomy" id="708437"/>
    <lineage>
        <taxon>Eukaryota</taxon>
        <taxon>Fungi</taxon>
        <taxon>Dikarya</taxon>
        <taxon>Basidiomycota</taxon>
        <taxon>Pucciniomycotina</taxon>
        <taxon>Pucciniomycetes</taxon>
        <taxon>Pucciniales</taxon>
        <taxon>Coleosporiaceae</taxon>
        <taxon>Cronartium</taxon>
    </lineage>
</organism>
<protein>
    <submittedName>
        <fullName evidence="1">Uncharacterized protein</fullName>
    </submittedName>
</protein>
<evidence type="ECO:0000313" key="1">
    <source>
        <dbReference type="EMBL" id="KAG0147429.1"/>
    </source>
</evidence>
<accession>A0A9P6TD45</accession>
<dbReference type="AlphaFoldDB" id="A0A9P6TD45"/>
<gene>
    <name evidence="1" type="ORF">CROQUDRAFT_472923</name>
</gene>
<reference evidence="1" key="1">
    <citation type="submission" date="2013-11" db="EMBL/GenBank/DDBJ databases">
        <title>Genome sequence of the fusiform rust pathogen reveals effectors for host alternation and coevolution with pine.</title>
        <authorList>
            <consortium name="DOE Joint Genome Institute"/>
            <person name="Smith K."/>
            <person name="Pendleton A."/>
            <person name="Kubisiak T."/>
            <person name="Anderson C."/>
            <person name="Salamov A."/>
            <person name="Aerts A."/>
            <person name="Riley R."/>
            <person name="Clum A."/>
            <person name="Lindquist E."/>
            <person name="Ence D."/>
            <person name="Campbell M."/>
            <person name="Kronenberg Z."/>
            <person name="Feau N."/>
            <person name="Dhillon B."/>
            <person name="Hamelin R."/>
            <person name="Burleigh J."/>
            <person name="Smith J."/>
            <person name="Yandell M."/>
            <person name="Nelson C."/>
            <person name="Grigoriev I."/>
            <person name="Davis J."/>
        </authorList>
    </citation>
    <scope>NUCLEOTIDE SEQUENCE</scope>
    <source>
        <strain evidence="1">G11</strain>
    </source>
</reference>
<evidence type="ECO:0000313" key="2">
    <source>
        <dbReference type="Proteomes" id="UP000886653"/>
    </source>
</evidence>
<proteinExistence type="predicted"/>
<dbReference type="Proteomes" id="UP000886653">
    <property type="component" value="Unassembled WGS sequence"/>
</dbReference>
<dbReference type="EMBL" id="MU167248">
    <property type="protein sequence ID" value="KAG0147429.1"/>
    <property type="molecule type" value="Genomic_DNA"/>
</dbReference>
<comment type="caution">
    <text evidence="1">The sequence shown here is derived from an EMBL/GenBank/DDBJ whole genome shotgun (WGS) entry which is preliminary data.</text>
</comment>